<dbReference type="InterPro" id="IPR013783">
    <property type="entry name" value="Ig-like_fold"/>
</dbReference>
<feature type="domain" description="CBM20" evidence="9">
    <location>
        <begin position="615"/>
        <end position="720"/>
    </location>
</feature>
<dbReference type="Gene3D" id="2.60.40.1180">
    <property type="entry name" value="Golgi alpha-mannosidase II"/>
    <property type="match status" value="1"/>
</dbReference>
<dbReference type="SMART" id="SM00642">
    <property type="entry name" value="Aamy"/>
    <property type="match status" value="1"/>
</dbReference>
<sequence length="720" mass="78056">MKSKLKNLLVAFTLTVSLTAGTLLPVGNFETAYASPDTSVLNKQNFSTDVIYQIFTDRFHDGNPSNNPSGSAFSSTCVSTKLYCGGDWQGIIDKINANYFTDMGITALWISQPVENIYSVITYSGVDNTSYHGYWGRDFKKTNPYYGTITDFQNLISAAHAKDIKIVIDFAPNHTSPASESQPAFAENGKLYDNGTLLGGYTNDTNGYFHHNLGTDFSSLENGIYKNLYDLADINHNNSTMDTYFKDAIKVWLDLGIDGIRVDAVKHMPSGWQKNWMASIYGYKPVFTFGEWFLGTNDADPNNIAFANDSGMSLLDFQFGQKVREVLRDGTDNMYGLDSMLSSTATQYTHINDQVTFIDNHDLPRFQVSGANNRKLEQALALTLTSRGVPAIYYGSEHYLTGNADPDNRAKMPSFSTSSTAFNVIKKLAPLRKSNPAMAYGSTQQRWINNDVYVFERKFGSSVAVVAINRSLSTAASISGLITSLPAGTYTDQLGGILNSGNITVGSGGAVTTFSLPAGGVGVWHYAATQTTPVIGHVGPTMGKPGDTVTINGRAFGSTKGTVYFGATAVTGGSITSWEDTEIRVVVPSVAAGKYNVKVRNSSSVDSNIYNNYNVLSGAQVTVRFIVNNATTSLGQNVYLVGNVAEIGGWDPAKAIGPMFNQVIQAYPNWYFDVSVPAGTALQYKFIKKNSTTTTWEGGANHTYTSPSSGTGTVNVTWQP</sequence>
<dbReference type="InterPro" id="IPR013780">
    <property type="entry name" value="Glyco_hydro_b"/>
</dbReference>
<dbReference type="EMBL" id="JAHZIJ010000001">
    <property type="protein sequence ID" value="MBW7473180.1"/>
    <property type="molecule type" value="Genomic_DNA"/>
</dbReference>
<dbReference type="Pfam" id="PF00128">
    <property type="entry name" value="Alpha-amylase"/>
    <property type="match status" value="1"/>
</dbReference>
<dbReference type="SUPFAM" id="SSF81296">
    <property type="entry name" value="E set domains"/>
    <property type="match status" value="1"/>
</dbReference>
<feature type="signal peptide" evidence="8">
    <location>
        <begin position="1"/>
        <end position="22"/>
    </location>
</feature>
<evidence type="ECO:0000259" key="9">
    <source>
        <dbReference type="PROSITE" id="PS51166"/>
    </source>
</evidence>
<dbReference type="Gene3D" id="2.60.40.10">
    <property type="entry name" value="Immunoglobulins"/>
    <property type="match status" value="2"/>
</dbReference>
<reference evidence="10 11" key="1">
    <citation type="submission" date="2021-07" db="EMBL/GenBank/DDBJ databases">
        <title>Paenibacillus radiodurans sp. nov., isolated from the southeastern edge of Tengger Desert.</title>
        <authorList>
            <person name="Zhang G."/>
        </authorList>
    </citation>
    <scope>NUCLEOTIDE SEQUENCE [LARGE SCALE GENOMIC DNA]</scope>
    <source>
        <strain evidence="10 11">DT7-4</strain>
    </source>
</reference>
<keyword evidence="5" id="KW-0106">Calcium</keyword>
<dbReference type="SMART" id="SM00632">
    <property type="entry name" value="Aamy_C"/>
    <property type="match status" value="1"/>
</dbReference>
<dbReference type="CDD" id="cd00604">
    <property type="entry name" value="IPT_CGTD"/>
    <property type="match status" value="1"/>
</dbReference>
<dbReference type="SUPFAM" id="SSF51445">
    <property type="entry name" value="(Trans)glycosidases"/>
    <property type="match status" value="1"/>
</dbReference>
<dbReference type="PANTHER" id="PTHR10357:SF215">
    <property type="entry name" value="ALPHA-AMYLASE 1"/>
    <property type="match status" value="1"/>
</dbReference>
<evidence type="ECO:0000256" key="4">
    <source>
        <dbReference type="ARBA" id="ARBA00022729"/>
    </source>
</evidence>
<evidence type="ECO:0000256" key="3">
    <source>
        <dbReference type="ARBA" id="ARBA00022723"/>
    </source>
</evidence>
<dbReference type="InterPro" id="IPR013784">
    <property type="entry name" value="Carb-bd-like_fold"/>
</dbReference>
<evidence type="ECO:0000256" key="1">
    <source>
        <dbReference type="ARBA" id="ARBA00001913"/>
    </source>
</evidence>
<evidence type="ECO:0000256" key="7">
    <source>
        <dbReference type="SAM" id="MobiDB-lite"/>
    </source>
</evidence>
<accession>A0ABS7CZX5</accession>
<dbReference type="InterPro" id="IPR017853">
    <property type="entry name" value="GH"/>
</dbReference>
<dbReference type="InterPro" id="IPR002909">
    <property type="entry name" value="IPT_dom"/>
</dbReference>
<comment type="cofactor">
    <cofactor evidence="1">
        <name>Ca(2+)</name>
        <dbReference type="ChEBI" id="CHEBI:29108"/>
    </cofactor>
</comment>
<dbReference type="RefSeq" id="WP_219870433.1">
    <property type="nucleotide sequence ID" value="NZ_JAHZIJ010000001.1"/>
</dbReference>
<name>A0ABS7CZX5_9BACL</name>
<dbReference type="InterPro" id="IPR006047">
    <property type="entry name" value="GH13_cat_dom"/>
</dbReference>
<evidence type="ECO:0000313" key="11">
    <source>
        <dbReference type="Proteomes" id="UP000812277"/>
    </source>
</evidence>
<keyword evidence="11" id="KW-1185">Reference proteome</keyword>
<feature type="chain" id="PRO_5045836835" evidence="8">
    <location>
        <begin position="23"/>
        <end position="720"/>
    </location>
</feature>
<proteinExistence type="inferred from homology"/>
<evidence type="ECO:0000256" key="6">
    <source>
        <dbReference type="RuleBase" id="RU003615"/>
    </source>
</evidence>
<organism evidence="10 11">
    <name type="scientific">Paenibacillus oenotherae</name>
    <dbReference type="NCBI Taxonomy" id="1435645"/>
    <lineage>
        <taxon>Bacteria</taxon>
        <taxon>Bacillati</taxon>
        <taxon>Bacillota</taxon>
        <taxon>Bacilli</taxon>
        <taxon>Bacillales</taxon>
        <taxon>Paenibacillaceae</taxon>
        <taxon>Paenibacillus</taxon>
    </lineage>
</organism>
<dbReference type="InterPro" id="IPR014756">
    <property type="entry name" value="Ig_E-set"/>
</dbReference>
<dbReference type="Gene3D" id="3.20.20.80">
    <property type="entry name" value="Glycosidases"/>
    <property type="match status" value="1"/>
</dbReference>
<dbReference type="PROSITE" id="PS51166">
    <property type="entry name" value="CBM20"/>
    <property type="match status" value="1"/>
</dbReference>
<dbReference type="SUPFAM" id="SSF51011">
    <property type="entry name" value="Glycosyl hydrolase domain"/>
    <property type="match status" value="1"/>
</dbReference>
<evidence type="ECO:0000256" key="8">
    <source>
        <dbReference type="SAM" id="SignalP"/>
    </source>
</evidence>
<comment type="caution">
    <text evidence="10">The sequence shown here is derived from an EMBL/GenBank/DDBJ whole genome shotgun (WGS) entry which is preliminary data.</text>
</comment>
<gene>
    <name evidence="10" type="ORF">K0T92_00320</name>
</gene>
<dbReference type="InterPro" id="IPR006048">
    <property type="entry name" value="A-amylase/branching_C"/>
</dbReference>
<evidence type="ECO:0000256" key="5">
    <source>
        <dbReference type="ARBA" id="ARBA00022837"/>
    </source>
</evidence>
<dbReference type="Pfam" id="PF02806">
    <property type="entry name" value="Alpha-amylase_C"/>
    <property type="match status" value="1"/>
</dbReference>
<comment type="similarity">
    <text evidence="2 6">Belongs to the glycosyl hydrolase 13 family.</text>
</comment>
<dbReference type="InterPro" id="IPR006046">
    <property type="entry name" value="Alpha_amylase"/>
</dbReference>
<dbReference type="InterPro" id="IPR002044">
    <property type="entry name" value="CBM20"/>
</dbReference>
<dbReference type="PRINTS" id="PR00110">
    <property type="entry name" value="ALPHAAMYLASE"/>
</dbReference>
<evidence type="ECO:0000256" key="2">
    <source>
        <dbReference type="ARBA" id="ARBA00008061"/>
    </source>
</evidence>
<feature type="region of interest" description="Disordered" evidence="7">
    <location>
        <begin position="697"/>
        <end position="720"/>
    </location>
</feature>
<dbReference type="InterPro" id="IPR031319">
    <property type="entry name" value="A-amylase_C"/>
</dbReference>
<dbReference type="Proteomes" id="UP000812277">
    <property type="component" value="Unassembled WGS sequence"/>
</dbReference>
<dbReference type="SUPFAM" id="SSF49452">
    <property type="entry name" value="Starch-binding domain-like"/>
    <property type="match status" value="1"/>
</dbReference>
<dbReference type="Pfam" id="PF00686">
    <property type="entry name" value="CBM_20"/>
    <property type="match status" value="1"/>
</dbReference>
<dbReference type="CDD" id="cd11320">
    <property type="entry name" value="AmyAc_AmyMalt_CGTase_like"/>
    <property type="match status" value="1"/>
</dbReference>
<protein>
    <submittedName>
        <fullName evidence="10">IPT/TIG domain-containing protein</fullName>
    </submittedName>
</protein>
<evidence type="ECO:0000313" key="10">
    <source>
        <dbReference type="EMBL" id="MBW7473180.1"/>
    </source>
</evidence>
<keyword evidence="3" id="KW-0479">Metal-binding</keyword>
<dbReference type="Pfam" id="PF01833">
    <property type="entry name" value="TIG"/>
    <property type="match status" value="1"/>
</dbReference>
<dbReference type="PANTHER" id="PTHR10357">
    <property type="entry name" value="ALPHA-AMYLASE FAMILY MEMBER"/>
    <property type="match status" value="1"/>
</dbReference>
<keyword evidence="4 8" id="KW-0732">Signal</keyword>
<dbReference type="SMART" id="SM01065">
    <property type="entry name" value="CBM_2"/>
    <property type="match status" value="1"/>
</dbReference>